<sequence length="125" mass="13881">MNASFIDLQKTLRRPLMERLTPQRAPAHTQEEFDAAYTASFMRDPSILPLTCTCADMYADCRYLAASALRTSHDTMVQALSLVQSSSRIVWYGDAGTAFREQCAVLASALDCSSSRIYADQVMIT</sequence>
<reference evidence="1 2" key="1">
    <citation type="submission" date="2017-12" db="EMBL/GenBank/DDBJ databases">
        <title>Phylogenetic diversity of female urinary microbiome.</title>
        <authorList>
            <person name="Thomas-White K."/>
            <person name="Wolfe A.J."/>
        </authorList>
    </citation>
    <scope>NUCLEOTIDE SEQUENCE [LARGE SCALE GENOMIC DNA]</scope>
    <source>
        <strain evidence="1 2">UMB0064</strain>
    </source>
</reference>
<accession>A0A2I1M5M6</accession>
<name>A0A2I1M5M6_9BIFI</name>
<proteinExistence type="predicted"/>
<evidence type="ECO:0000313" key="1">
    <source>
        <dbReference type="EMBL" id="PKZ15436.1"/>
    </source>
</evidence>
<dbReference type="AlphaFoldDB" id="A0A2I1M5M6"/>
<dbReference type="EMBL" id="PKGU01000002">
    <property type="protein sequence ID" value="PKZ15436.1"/>
    <property type="molecule type" value="Genomic_DNA"/>
</dbReference>
<dbReference type="GeneID" id="35868268"/>
<gene>
    <name evidence="1" type="ORF">CYJ32_03405</name>
</gene>
<dbReference type="Proteomes" id="UP000242263">
    <property type="component" value="Unassembled WGS sequence"/>
</dbReference>
<evidence type="ECO:0000313" key="2">
    <source>
        <dbReference type="Proteomes" id="UP000242263"/>
    </source>
</evidence>
<protein>
    <submittedName>
        <fullName evidence="1">Uncharacterized protein</fullName>
    </submittedName>
</protein>
<comment type="caution">
    <text evidence="1">The sequence shown here is derived from an EMBL/GenBank/DDBJ whole genome shotgun (WGS) entry which is preliminary data.</text>
</comment>
<dbReference type="RefSeq" id="WP_021617971.1">
    <property type="nucleotide sequence ID" value="NZ_CAUPEW010000001.1"/>
</dbReference>
<organism evidence="1 2">
    <name type="scientific">Alloscardovia omnicolens</name>
    <dbReference type="NCBI Taxonomy" id="419015"/>
    <lineage>
        <taxon>Bacteria</taxon>
        <taxon>Bacillati</taxon>
        <taxon>Actinomycetota</taxon>
        <taxon>Actinomycetes</taxon>
        <taxon>Bifidobacteriales</taxon>
        <taxon>Bifidobacteriaceae</taxon>
        <taxon>Alloscardovia</taxon>
    </lineage>
</organism>